<evidence type="ECO:0000313" key="3">
    <source>
        <dbReference type="EMBL" id="KAJ3221762.1"/>
    </source>
</evidence>
<organism evidence="3 4">
    <name type="scientific">Clydaea vesicula</name>
    <dbReference type="NCBI Taxonomy" id="447962"/>
    <lineage>
        <taxon>Eukaryota</taxon>
        <taxon>Fungi</taxon>
        <taxon>Fungi incertae sedis</taxon>
        <taxon>Chytridiomycota</taxon>
        <taxon>Chytridiomycota incertae sedis</taxon>
        <taxon>Chytridiomycetes</taxon>
        <taxon>Lobulomycetales</taxon>
        <taxon>Lobulomycetaceae</taxon>
        <taxon>Clydaea</taxon>
    </lineage>
</organism>
<feature type="transmembrane region" description="Helical" evidence="2">
    <location>
        <begin position="280"/>
        <end position="303"/>
    </location>
</feature>
<feature type="compositionally biased region" description="Polar residues" evidence="1">
    <location>
        <begin position="631"/>
        <end position="660"/>
    </location>
</feature>
<accession>A0AAD5U2C3</accession>
<gene>
    <name evidence="3" type="ORF">HK099_003152</name>
</gene>
<keyword evidence="2" id="KW-1133">Transmembrane helix</keyword>
<evidence type="ECO:0000256" key="1">
    <source>
        <dbReference type="SAM" id="MobiDB-lite"/>
    </source>
</evidence>
<proteinExistence type="predicted"/>
<feature type="compositionally biased region" description="Polar residues" evidence="1">
    <location>
        <begin position="744"/>
        <end position="762"/>
    </location>
</feature>
<keyword evidence="4" id="KW-1185">Reference proteome</keyword>
<feature type="transmembrane region" description="Helical" evidence="2">
    <location>
        <begin position="38"/>
        <end position="58"/>
    </location>
</feature>
<dbReference type="Proteomes" id="UP001211065">
    <property type="component" value="Unassembled WGS sequence"/>
</dbReference>
<dbReference type="PANTHER" id="PTHR16189:SF3">
    <property type="entry name" value="AMINO ACID TRANSPORTER TRANSMEMBRANE DOMAIN-CONTAINING PROTEIN"/>
    <property type="match status" value="1"/>
</dbReference>
<evidence type="ECO:0000313" key="4">
    <source>
        <dbReference type="Proteomes" id="UP001211065"/>
    </source>
</evidence>
<dbReference type="AlphaFoldDB" id="A0AAD5U2C3"/>
<name>A0AAD5U2C3_9FUNG</name>
<comment type="caution">
    <text evidence="3">The sequence shown here is derived from an EMBL/GenBank/DDBJ whole genome shotgun (WGS) entry which is preliminary data.</text>
</comment>
<feature type="region of interest" description="Disordered" evidence="1">
    <location>
        <begin position="721"/>
        <end position="801"/>
    </location>
</feature>
<feature type="transmembrane region" description="Helical" evidence="2">
    <location>
        <begin position="173"/>
        <end position="194"/>
    </location>
</feature>
<feature type="transmembrane region" description="Helical" evidence="2">
    <location>
        <begin position="1083"/>
        <end position="1105"/>
    </location>
</feature>
<sequence length="1112" mass="122813">MDHTTSERRLPKRVELMKNGGTITATFNELLKVKTVSFFPGVCLLINAMTGPALPFSPSLFQYGGIIPPILLYIIFTILATLSSLFVVEAMQGTVEFGTLVNFYFGKKSHLAAQFCLYWAVQSNAIQSIMLTAQAFDNFFIDVAGTTCGLATSEPFFRCVVSKGVDSSPFGEMWMLITFGFIAVLVLTLPLLFIDMGENILIQVGTLLISLMIVFQWIICAIIYIFGDSVNSPPHEITHIPAIGSGVENITGTIMLSLAYTFVVPSWINLKKRDVNIQTTIWTSSIAATTLYLILGIIPALAFPTSFLLEGNGNILPVLSHYGLPQSLTKISIFGFSIIMLLPSIPVSLIVSGDNLAQNDVFSKRVSSFIAYVLPWILTCLLKGSQLQFIQNWSSILFVSTANFIVPTLIYIKCHTFRKEYNKNRFLSKKQKSLLKKIHFQSQSIKNWVDKKENGTVGKAKFIKKNLDGFFGEAGMIEKEKTKVAETEKFEVDVVLPSIVVTAEVEIPTEKLVTFKRPAHDASLLGVPQKRRSSDEVMKKVMEEERLAMIKENDHIPHQKSNVESNPVSTTTLAIPMGQRRGSASAYSIEKKKGMLALQKLTTDVPPMFLAVPINRRTSLSMDCLPASPAFSNIGQQNNNLASSTTAFGKNQSNAGKNSPTGSKSSVTSQTGSKSSMNSYNESKNSVSSSKNSVLSFQESKENVGSDGNLSSFISINQSRPSTSFKVEKQPSSESMGSSISGSLNHDQNNKFFNVSPPGSSKHSPKTSAKVSPKGSPKSSPKNSLPNSNWSIKQQGSKNGTKKRIELPQNTNEAFFDPLSDSNIFNSASLTWNKLKKSLQSEYQEYKGSMPALNNNFESMDIESQIEKTTSKWRNLKNGKKSKLGAEGNSNESLNNSGELELPVITVSEHFSASEFTKQNEIFNILNKDLNYIPESTVNVEKDLEISGDNLDFFLFEDVPDPSTEDEERKNSEKRVPGSGLGLTSIKNLQNVLSEKVVKNNFVIPDIIITPPQDEPKFFFDKWESDDLNENGERANQTSGKLPLAPSPLVYRRQSLPMETLYITTSTFRCLPKFVTNRVSSKNVAVCCLYITTLVTAVNIIWNIVGPTMSKK</sequence>
<feature type="transmembrane region" description="Helical" evidence="2">
    <location>
        <begin position="206"/>
        <end position="227"/>
    </location>
</feature>
<feature type="region of interest" description="Disordered" evidence="1">
    <location>
        <begin position="631"/>
        <end position="691"/>
    </location>
</feature>
<feature type="compositionally biased region" description="Low complexity" evidence="1">
    <location>
        <begin position="661"/>
        <end position="691"/>
    </location>
</feature>
<feature type="transmembrane region" description="Helical" evidence="2">
    <location>
        <begin position="393"/>
        <end position="412"/>
    </location>
</feature>
<feature type="compositionally biased region" description="Low complexity" evidence="1">
    <location>
        <begin position="732"/>
        <end position="743"/>
    </location>
</feature>
<evidence type="ECO:0008006" key="5">
    <source>
        <dbReference type="Google" id="ProtNLM"/>
    </source>
</evidence>
<protein>
    <recommendedName>
        <fullName evidence="5">Amino acid transporter transmembrane domain-containing protein</fullName>
    </recommendedName>
</protein>
<reference evidence="3" key="1">
    <citation type="submission" date="2020-05" db="EMBL/GenBank/DDBJ databases">
        <title>Phylogenomic resolution of chytrid fungi.</title>
        <authorList>
            <person name="Stajich J.E."/>
            <person name="Amses K."/>
            <person name="Simmons R."/>
            <person name="Seto K."/>
            <person name="Myers J."/>
            <person name="Bonds A."/>
            <person name="Quandt C.A."/>
            <person name="Barry K."/>
            <person name="Liu P."/>
            <person name="Grigoriev I."/>
            <person name="Longcore J.E."/>
            <person name="James T.Y."/>
        </authorList>
    </citation>
    <scope>NUCLEOTIDE SEQUENCE</scope>
    <source>
        <strain evidence="3">JEL0476</strain>
    </source>
</reference>
<dbReference type="EMBL" id="JADGJW010000210">
    <property type="protein sequence ID" value="KAJ3221762.1"/>
    <property type="molecule type" value="Genomic_DNA"/>
</dbReference>
<keyword evidence="2" id="KW-0812">Transmembrane</keyword>
<feature type="region of interest" description="Disordered" evidence="1">
    <location>
        <begin position="877"/>
        <end position="896"/>
    </location>
</feature>
<evidence type="ECO:0000256" key="2">
    <source>
        <dbReference type="SAM" id="Phobius"/>
    </source>
</evidence>
<feature type="transmembrane region" description="Helical" evidence="2">
    <location>
        <begin position="70"/>
        <end position="88"/>
    </location>
</feature>
<dbReference type="PANTHER" id="PTHR16189">
    <property type="entry name" value="TRANSMEMBRANE PROTEIN 104-RELATED"/>
    <property type="match status" value="1"/>
</dbReference>
<feature type="region of interest" description="Disordered" evidence="1">
    <location>
        <begin position="958"/>
        <end position="979"/>
    </location>
</feature>
<feature type="transmembrane region" description="Helical" evidence="2">
    <location>
        <begin position="331"/>
        <end position="357"/>
    </location>
</feature>
<feature type="compositionally biased region" description="Low complexity" evidence="1">
    <location>
        <begin position="887"/>
        <end position="896"/>
    </location>
</feature>
<feature type="compositionally biased region" description="Basic and acidic residues" evidence="1">
    <location>
        <begin position="967"/>
        <end position="976"/>
    </location>
</feature>
<feature type="compositionally biased region" description="Low complexity" evidence="1">
    <location>
        <begin position="768"/>
        <end position="791"/>
    </location>
</feature>
<feature type="transmembrane region" description="Helical" evidence="2">
    <location>
        <begin position="247"/>
        <end position="268"/>
    </location>
</feature>
<keyword evidence="2" id="KW-0472">Membrane</keyword>
<feature type="transmembrane region" description="Helical" evidence="2">
    <location>
        <begin position="369"/>
        <end position="387"/>
    </location>
</feature>